<dbReference type="EMBL" id="LUGG01000023">
    <property type="protein sequence ID" value="OBZ67566.1"/>
    <property type="molecule type" value="Genomic_DNA"/>
</dbReference>
<feature type="compositionally biased region" description="Polar residues" evidence="1">
    <location>
        <begin position="87"/>
        <end position="97"/>
    </location>
</feature>
<evidence type="ECO:0000313" key="2">
    <source>
        <dbReference type="EMBL" id="OBZ67566.1"/>
    </source>
</evidence>
<dbReference type="AlphaFoldDB" id="A0A1C7LTR1"/>
<keyword evidence="3" id="KW-1185">Reference proteome</keyword>
<evidence type="ECO:0000313" key="3">
    <source>
        <dbReference type="Proteomes" id="UP000092993"/>
    </source>
</evidence>
<comment type="caution">
    <text evidence="2">The sequence shown here is derived from an EMBL/GenBank/DDBJ whole genome shotgun (WGS) entry which is preliminary data.</text>
</comment>
<accession>A0A1C7LTR1</accession>
<feature type="region of interest" description="Disordered" evidence="1">
    <location>
        <begin position="80"/>
        <end position="113"/>
    </location>
</feature>
<reference evidence="2 3" key="1">
    <citation type="submission" date="2016-03" db="EMBL/GenBank/DDBJ databases">
        <title>Whole genome sequencing of Grifola frondosa 9006-11.</title>
        <authorList>
            <person name="Min B."/>
            <person name="Park H."/>
            <person name="Kim J.-G."/>
            <person name="Cho H."/>
            <person name="Oh Y.-L."/>
            <person name="Kong W.-S."/>
            <person name="Choi I.-G."/>
        </authorList>
    </citation>
    <scope>NUCLEOTIDE SEQUENCE [LARGE SCALE GENOMIC DNA]</scope>
    <source>
        <strain evidence="2 3">9006-11</strain>
    </source>
</reference>
<organism evidence="2 3">
    <name type="scientific">Grifola frondosa</name>
    <name type="common">Maitake</name>
    <name type="synonym">Polyporus frondosus</name>
    <dbReference type="NCBI Taxonomy" id="5627"/>
    <lineage>
        <taxon>Eukaryota</taxon>
        <taxon>Fungi</taxon>
        <taxon>Dikarya</taxon>
        <taxon>Basidiomycota</taxon>
        <taxon>Agaricomycotina</taxon>
        <taxon>Agaricomycetes</taxon>
        <taxon>Polyporales</taxon>
        <taxon>Grifolaceae</taxon>
        <taxon>Grifola</taxon>
    </lineage>
</organism>
<feature type="region of interest" description="Disordered" evidence="1">
    <location>
        <begin position="37"/>
        <end position="62"/>
    </location>
</feature>
<dbReference type="Proteomes" id="UP000092993">
    <property type="component" value="Unassembled WGS sequence"/>
</dbReference>
<gene>
    <name evidence="2" type="ORF">A0H81_12093</name>
</gene>
<name>A0A1C7LTR1_GRIFR</name>
<protein>
    <submittedName>
        <fullName evidence="2">Uncharacterized protein</fullName>
    </submittedName>
</protein>
<sequence>MPVESADCSALQDGGLLVDFSSSLYCSPPFLLHLHSHSSTRQSPAPAMNAPSHVQPSSKAHGGHLASITSFIQRIVHAHSEHDLSQSDDSAPDTSVSGRCDRPAALHSTDTSGVAPQVRDGGCAWGGSCVAPLDDQTPAGIQEHLKLYHSQPEWNGNTSTVCCWEGGSHCGHKEMNWGVMGRHIADRHLGRALSA</sequence>
<proteinExistence type="predicted"/>
<dbReference type="OrthoDB" id="2801792at2759"/>
<evidence type="ECO:0000256" key="1">
    <source>
        <dbReference type="SAM" id="MobiDB-lite"/>
    </source>
</evidence>